<gene>
    <name evidence="1" type="ORF">LCGC14_2568860</name>
</gene>
<dbReference type="AlphaFoldDB" id="A0A0F9B5M4"/>
<name>A0A0F9B5M4_9ZZZZ</name>
<protein>
    <submittedName>
        <fullName evidence="1">Uncharacterized protein</fullName>
    </submittedName>
</protein>
<proteinExistence type="predicted"/>
<dbReference type="EMBL" id="LAZR01042601">
    <property type="protein sequence ID" value="KKL09137.1"/>
    <property type="molecule type" value="Genomic_DNA"/>
</dbReference>
<evidence type="ECO:0000313" key="1">
    <source>
        <dbReference type="EMBL" id="KKL09137.1"/>
    </source>
</evidence>
<accession>A0A0F9B5M4</accession>
<organism evidence="1">
    <name type="scientific">marine sediment metagenome</name>
    <dbReference type="NCBI Taxonomy" id="412755"/>
    <lineage>
        <taxon>unclassified sequences</taxon>
        <taxon>metagenomes</taxon>
        <taxon>ecological metagenomes</taxon>
    </lineage>
</organism>
<comment type="caution">
    <text evidence="1">The sequence shown here is derived from an EMBL/GenBank/DDBJ whole genome shotgun (WGS) entry which is preliminary data.</text>
</comment>
<reference evidence="1" key="1">
    <citation type="journal article" date="2015" name="Nature">
        <title>Complex archaea that bridge the gap between prokaryotes and eukaryotes.</title>
        <authorList>
            <person name="Spang A."/>
            <person name="Saw J.H."/>
            <person name="Jorgensen S.L."/>
            <person name="Zaremba-Niedzwiedzka K."/>
            <person name="Martijn J."/>
            <person name="Lind A.E."/>
            <person name="van Eijk R."/>
            <person name="Schleper C."/>
            <person name="Guy L."/>
            <person name="Ettema T.J."/>
        </authorList>
    </citation>
    <scope>NUCLEOTIDE SEQUENCE</scope>
</reference>
<sequence>MSYLQREYVRENVGMTLNDTYLLDLPKSGRLMSLLIRITGSQVSGYGQGEAAWRIIDKISKLEVLGDGSEIIKSLTGYQVQALAFYDQGITSPDKWRNYATNMQQCYLLVNFGRWMGDVEMGLDLGRFSNVELRLTNTATAASHFSDLTVSILGYYLREPGGVPYLGYIRSEEWRAWTTVQDETQYLELPTQLPIRRVMLRAFPDLDTDFVDKTNLNNLMDDIEYSYKTGALRVYKGGLDDLVVDNYLMHGKYALVGGAAYQLADDGIDISLGQAYMHVGSAGSQDGAGAATIATLETSRNGPALKSETYEADSPINVMAQGAAYHLTALLRHDFDPNPATWLNPGPSGMGNVLLNIHTRDSSSSANGNNSVVLERLVR</sequence>